<name>A0A369UIR1_9GAMM</name>
<protein>
    <submittedName>
        <fullName evidence="9">MFS transporter</fullName>
    </submittedName>
</protein>
<feature type="transmembrane region" description="Helical" evidence="7">
    <location>
        <begin position="255"/>
        <end position="276"/>
    </location>
</feature>
<evidence type="ECO:0000313" key="9">
    <source>
        <dbReference type="EMBL" id="RDD80441.1"/>
    </source>
</evidence>
<dbReference type="OrthoDB" id="69054at2"/>
<comment type="caution">
    <text evidence="9">The sequence shown here is derived from an EMBL/GenBank/DDBJ whole genome shotgun (WGS) entry which is preliminary data.</text>
</comment>
<keyword evidence="10" id="KW-1185">Reference proteome</keyword>
<dbReference type="AlphaFoldDB" id="A0A369UIR1"/>
<keyword evidence="4 7" id="KW-1133">Transmembrane helix</keyword>
<dbReference type="Gene3D" id="1.20.1250.20">
    <property type="entry name" value="MFS general substrate transporter like domains"/>
    <property type="match status" value="1"/>
</dbReference>
<dbReference type="EMBL" id="QQAH01000017">
    <property type="protein sequence ID" value="RDD80441.1"/>
    <property type="molecule type" value="Genomic_DNA"/>
</dbReference>
<evidence type="ECO:0000256" key="1">
    <source>
        <dbReference type="ARBA" id="ARBA00004651"/>
    </source>
</evidence>
<keyword evidence="5 7" id="KW-0472">Membrane</keyword>
<feature type="transmembrane region" description="Helical" evidence="7">
    <location>
        <begin position="103"/>
        <end position="122"/>
    </location>
</feature>
<reference evidence="9 10" key="1">
    <citation type="submission" date="2018-07" db="EMBL/GenBank/DDBJ databases">
        <title>Dyella tabacisoli L4-6T, whole genome shotgun sequence.</title>
        <authorList>
            <person name="Zhou X.-K."/>
            <person name="Li W.-J."/>
            <person name="Duan Y.-Q."/>
        </authorList>
    </citation>
    <scope>NUCLEOTIDE SEQUENCE [LARGE SCALE GENOMIC DNA]</scope>
    <source>
        <strain evidence="9 10">L4-6</strain>
    </source>
</reference>
<proteinExistence type="predicted"/>
<organism evidence="9 10">
    <name type="scientific">Dyella tabacisoli</name>
    <dbReference type="NCBI Taxonomy" id="2282381"/>
    <lineage>
        <taxon>Bacteria</taxon>
        <taxon>Pseudomonadati</taxon>
        <taxon>Pseudomonadota</taxon>
        <taxon>Gammaproteobacteria</taxon>
        <taxon>Lysobacterales</taxon>
        <taxon>Rhodanobacteraceae</taxon>
        <taxon>Dyella</taxon>
    </lineage>
</organism>
<feature type="region of interest" description="Disordered" evidence="6">
    <location>
        <begin position="409"/>
        <end position="437"/>
    </location>
</feature>
<evidence type="ECO:0000256" key="7">
    <source>
        <dbReference type="SAM" id="Phobius"/>
    </source>
</evidence>
<keyword evidence="2" id="KW-1003">Cell membrane</keyword>
<feature type="transmembrane region" description="Helical" evidence="7">
    <location>
        <begin position="375"/>
        <end position="394"/>
    </location>
</feature>
<feature type="transmembrane region" description="Helical" evidence="7">
    <location>
        <begin position="12"/>
        <end position="38"/>
    </location>
</feature>
<evidence type="ECO:0000256" key="6">
    <source>
        <dbReference type="SAM" id="MobiDB-lite"/>
    </source>
</evidence>
<feature type="transmembrane region" description="Helical" evidence="7">
    <location>
        <begin position="310"/>
        <end position="335"/>
    </location>
</feature>
<comment type="subcellular location">
    <subcellularLocation>
        <location evidence="1">Cell membrane</location>
        <topology evidence="1">Multi-pass membrane protein</topology>
    </subcellularLocation>
</comment>
<evidence type="ECO:0000256" key="4">
    <source>
        <dbReference type="ARBA" id="ARBA00022989"/>
    </source>
</evidence>
<dbReference type="SUPFAM" id="SSF103473">
    <property type="entry name" value="MFS general substrate transporter"/>
    <property type="match status" value="1"/>
</dbReference>
<dbReference type="InterPro" id="IPR011701">
    <property type="entry name" value="MFS"/>
</dbReference>
<feature type="transmembrane region" description="Helical" evidence="7">
    <location>
        <begin position="44"/>
        <end position="69"/>
    </location>
</feature>
<keyword evidence="3 7" id="KW-0812">Transmembrane</keyword>
<dbReference type="RefSeq" id="WP_114846826.1">
    <property type="nucleotide sequence ID" value="NZ_JBHSPE010000021.1"/>
</dbReference>
<sequence>MNSGSVLRHAGFLRLLVGSAAALLGDQFTIIAIPWLVLTLSNDSLVLGLVMACIGLPRVIFLLIAGVLVDRYSPRLILILSSLAGALVLVALGGLVLTHALTLWMLYAFAALMGLVGTFTIPARMSILPRIVDSTQLQSANSIMMGVNQIAVLAGPVLAGILISTSKGLGIAFLLNGICMLIAALTVPRLLSHILPGIEESKRVFSSIMEGIRWLWADRTLRVLVCYWTVAAFLAIGPVQVGLPRLVEQQLGMGSAAFGLLISVNGFGQLLGILLSSLRVLKAIPLGIAACLIDVAAGLAMVGMGVNHQLAISIALVFTIGTGAGFVQVGLYTWIQNRIPSQLLGRIISILTLIMTSTAPTSALLSGVFTHYVTIPMLFITVGISLASFALLSISSRAIRSVQSVPSTTDEAKSLEAGSREAGPAPIAREANATADG</sequence>
<feature type="domain" description="Major facilitator superfamily (MFS) profile" evidence="8">
    <location>
        <begin position="1"/>
        <end position="195"/>
    </location>
</feature>
<feature type="transmembrane region" description="Helical" evidence="7">
    <location>
        <begin position="223"/>
        <end position="243"/>
    </location>
</feature>
<feature type="transmembrane region" description="Helical" evidence="7">
    <location>
        <begin position="169"/>
        <end position="187"/>
    </location>
</feature>
<feature type="transmembrane region" description="Helical" evidence="7">
    <location>
        <begin position="347"/>
        <end position="369"/>
    </location>
</feature>
<evidence type="ECO:0000256" key="5">
    <source>
        <dbReference type="ARBA" id="ARBA00023136"/>
    </source>
</evidence>
<dbReference type="InterPro" id="IPR020846">
    <property type="entry name" value="MFS_dom"/>
</dbReference>
<dbReference type="Pfam" id="PF07690">
    <property type="entry name" value="MFS_1"/>
    <property type="match status" value="1"/>
</dbReference>
<evidence type="ECO:0000313" key="10">
    <source>
        <dbReference type="Proteomes" id="UP000253782"/>
    </source>
</evidence>
<evidence type="ECO:0000259" key="8">
    <source>
        <dbReference type="PROSITE" id="PS50850"/>
    </source>
</evidence>
<dbReference type="PANTHER" id="PTHR23513:SF6">
    <property type="entry name" value="MAJOR FACILITATOR SUPERFAMILY ASSOCIATED DOMAIN-CONTAINING PROTEIN"/>
    <property type="match status" value="1"/>
</dbReference>
<evidence type="ECO:0000256" key="2">
    <source>
        <dbReference type="ARBA" id="ARBA00022475"/>
    </source>
</evidence>
<feature type="transmembrane region" description="Helical" evidence="7">
    <location>
        <begin position="143"/>
        <end position="163"/>
    </location>
</feature>
<dbReference type="GO" id="GO:0022857">
    <property type="term" value="F:transmembrane transporter activity"/>
    <property type="evidence" value="ECO:0007669"/>
    <property type="project" value="InterPro"/>
</dbReference>
<accession>A0A369UIR1</accession>
<dbReference type="PROSITE" id="PS50850">
    <property type="entry name" value="MFS"/>
    <property type="match status" value="1"/>
</dbReference>
<gene>
    <name evidence="9" type="ORF">DVJ77_17560</name>
</gene>
<dbReference type="CDD" id="cd06173">
    <property type="entry name" value="MFS_MefA_like"/>
    <property type="match status" value="1"/>
</dbReference>
<dbReference type="InterPro" id="IPR036259">
    <property type="entry name" value="MFS_trans_sf"/>
</dbReference>
<dbReference type="Proteomes" id="UP000253782">
    <property type="component" value="Unassembled WGS sequence"/>
</dbReference>
<dbReference type="GO" id="GO:0005886">
    <property type="term" value="C:plasma membrane"/>
    <property type="evidence" value="ECO:0007669"/>
    <property type="project" value="UniProtKB-SubCell"/>
</dbReference>
<evidence type="ECO:0000256" key="3">
    <source>
        <dbReference type="ARBA" id="ARBA00022692"/>
    </source>
</evidence>
<feature type="transmembrane region" description="Helical" evidence="7">
    <location>
        <begin position="76"/>
        <end position="97"/>
    </location>
</feature>
<feature type="transmembrane region" description="Helical" evidence="7">
    <location>
        <begin position="283"/>
        <end position="304"/>
    </location>
</feature>
<dbReference type="PANTHER" id="PTHR23513">
    <property type="entry name" value="INTEGRAL MEMBRANE EFFLUX PROTEIN-RELATED"/>
    <property type="match status" value="1"/>
</dbReference>